<dbReference type="Pfam" id="PF00098">
    <property type="entry name" value="zf-CCHC"/>
    <property type="match status" value="2"/>
</dbReference>
<feature type="compositionally biased region" description="Pro residues" evidence="14">
    <location>
        <begin position="416"/>
        <end position="458"/>
    </location>
</feature>
<accession>A0A1B2J6C3</accession>
<dbReference type="InterPro" id="IPR055256">
    <property type="entry name" value="KH_1_KHDC4/BBP-like"/>
</dbReference>
<evidence type="ECO:0000256" key="2">
    <source>
        <dbReference type="ARBA" id="ARBA00010382"/>
    </source>
</evidence>
<evidence type="ECO:0000256" key="14">
    <source>
        <dbReference type="SAM" id="MobiDB-lite"/>
    </source>
</evidence>
<evidence type="ECO:0000256" key="3">
    <source>
        <dbReference type="ARBA" id="ARBA00017984"/>
    </source>
</evidence>
<reference evidence="16 17" key="1">
    <citation type="submission" date="2016-02" db="EMBL/GenBank/DDBJ databases">
        <title>Comparative genomic and transcriptomic foundation for Pichia pastoris.</title>
        <authorList>
            <person name="Love K.R."/>
            <person name="Shah K.A."/>
            <person name="Whittaker C.A."/>
            <person name="Wu J."/>
            <person name="Bartlett M.C."/>
            <person name="Ma D."/>
            <person name="Leeson R.L."/>
            <person name="Priest M."/>
            <person name="Young S.K."/>
            <person name="Love J.C."/>
        </authorList>
    </citation>
    <scope>NUCLEOTIDE SEQUENCE [LARGE SCALE GENOMIC DNA]</scope>
    <source>
        <strain evidence="16 17">ATCC 28485</strain>
    </source>
</reference>
<dbReference type="SMART" id="SM00343">
    <property type="entry name" value="ZnF_C2HC"/>
    <property type="match status" value="2"/>
</dbReference>
<dbReference type="EMBL" id="CP014584">
    <property type="protein sequence ID" value="ANZ73531.1"/>
    <property type="molecule type" value="Genomic_DNA"/>
</dbReference>
<evidence type="ECO:0000256" key="5">
    <source>
        <dbReference type="ARBA" id="ARBA00022723"/>
    </source>
</evidence>
<keyword evidence="4 13" id="KW-0507">mRNA processing</keyword>
<dbReference type="GO" id="GO:0005681">
    <property type="term" value="C:spliceosomal complex"/>
    <property type="evidence" value="ECO:0007669"/>
    <property type="project" value="UniProtKB-KW"/>
</dbReference>
<dbReference type="GO" id="GO:0048024">
    <property type="term" value="P:regulation of mRNA splicing, via spliceosome"/>
    <property type="evidence" value="ECO:0007669"/>
    <property type="project" value="TreeGrafter"/>
</dbReference>
<dbReference type="GO" id="GO:0045131">
    <property type="term" value="F:pre-mRNA branch point binding"/>
    <property type="evidence" value="ECO:0007669"/>
    <property type="project" value="UniProtKB-UniRule"/>
</dbReference>
<evidence type="ECO:0000256" key="9">
    <source>
        <dbReference type="ARBA" id="ARBA00023187"/>
    </source>
</evidence>
<keyword evidence="13" id="KW-0747">Spliceosome</keyword>
<evidence type="ECO:0000256" key="13">
    <source>
        <dbReference type="RuleBase" id="RU367126"/>
    </source>
</evidence>
<evidence type="ECO:0000256" key="12">
    <source>
        <dbReference type="PROSITE-ProRule" id="PRU00117"/>
    </source>
</evidence>
<dbReference type="GO" id="GO:0008270">
    <property type="term" value="F:zinc ion binding"/>
    <property type="evidence" value="ECO:0007669"/>
    <property type="project" value="UniProtKB-UniRule"/>
</dbReference>
<dbReference type="Gene3D" id="3.30.1370.10">
    <property type="entry name" value="K Homology domain, type 1"/>
    <property type="match status" value="1"/>
</dbReference>
<dbReference type="InterPro" id="IPR045071">
    <property type="entry name" value="BBP-like"/>
</dbReference>
<gene>
    <name evidence="16" type="primary">MSL5</name>
    <name evidence="16" type="ORF">ATY40_BA7500343</name>
</gene>
<keyword evidence="5 13" id="KW-0479">Metal-binding</keyword>
<dbReference type="PROSITE" id="PS50158">
    <property type="entry name" value="ZF_CCHC"/>
    <property type="match status" value="2"/>
</dbReference>
<dbReference type="AlphaFoldDB" id="A0A1B2J6C3"/>
<dbReference type="Pfam" id="PF22675">
    <property type="entry name" value="KH-I_KHDC4-BBP"/>
    <property type="match status" value="1"/>
</dbReference>
<dbReference type="GO" id="GO:0000398">
    <property type="term" value="P:mRNA splicing, via spliceosome"/>
    <property type="evidence" value="ECO:0007669"/>
    <property type="project" value="UniProtKB-UniRule"/>
</dbReference>
<dbReference type="SUPFAM" id="SSF57756">
    <property type="entry name" value="Retrovirus zinc finger-like domains"/>
    <property type="match status" value="1"/>
</dbReference>
<dbReference type="OrthoDB" id="6777263at2759"/>
<feature type="region of interest" description="Disordered" evidence="14">
    <location>
        <begin position="352"/>
        <end position="458"/>
    </location>
</feature>
<dbReference type="InterPro" id="IPR001878">
    <property type="entry name" value="Znf_CCHC"/>
</dbReference>
<keyword evidence="17" id="KW-1185">Reference proteome</keyword>
<dbReference type="InterPro" id="IPR004087">
    <property type="entry name" value="KH_dom"/>
</dbReference>
<feature type="domain" description="CCHC-type" evidence="15">
    <location>
        <begin position="283"/>
        <end position="297"/>
    </location>
</feature>
<dbReference type="Pfam" id="PF16275">
    <property type="entry name" value="SF1-HH"/>
    <property type="match status" value="1"/>
</dbReference>
<evidence type="ECO:0000256" key="10">
    <source>
        <dbReference type="ARBA" id="ARBA00023242"/>
    </source>
</evidence>
<dbReference type="GO" id="GO:0003729">
    <property type="term" value="F:mRNA binding"/>
    <property type="evidence" value="ECO:0007669"/>
    <property type="project" value="TreeGrafter"/>
</dbReference>
<dbReference type="InterPro" id="IPR032570">
    <property type="entry name" value="SF1-HH"/>
</dbReference>
<dbReference type="SUPFAM" id="SSF54791">
    <property type="entry name" value="Eukaryotic type KH-domain (KH-domain type I)"/>
    <property type="match status" value="1"/>
</dbReference>
<evidence type="ECO:0000256" key="11">
    <source>
        <dbReference type="PROSITE-ProRule" id="PRU00047"/>
    </source>
</evidence>
<proteinExistence type="inferred from homology"/>
<keyword evidence="10 13" id="KW-0539">Nucleus</keyword>
<evidence type="ECO:0000256" key="7">
    <source>
        <dbReference type="ARBA" id="ARBA00022833"/>
    </source>
</evidence>
<feature type="region of interest" description="Disordered" evidence="14">
    <location>
        <begin position="172"/>
        <end position="192"/>
    </location>
</feature>
<comment type="function">
    <text evidence="13">Necessary for the splicing of pre-mRNA. Has a role in the recognition of the branch site (5'-UACUAAC-3'), the pyrimidine tract and the 3'-splice site at the 3'-end of introns.</text>
</comment>
<keyword evidence="7 13" id="KW-0862">Zinc</keyword>
<dbReference type="Gene3D" id="6.10.140.1790">
    <property type="match status" value="1"/>
</dbReference>
<feature type="compositionally biased region" description="Polar residues" evidence="14">
    <location>
        <begin position="181"/>
        <end position="192"/>
    </location>
</feature>
<dbReference type="PANTHER" id="PTHR11208">
    <property type="entry name" value="RNA-BINDING PROTEIN RELATED"/>
    <property type="match status" value="1"/>
</dbReference>
<comment type="subcellular location">
    <subcellularLocation>
        <location evidence="1 13">Nucleus</location>
    </subcellularLocation>
</comment>
<keyword evidence="9 13" id="KW-0508">mRNA splicing</keyword>
<keyword evidence="8 12" id="KW-0694">RNA-binding</keyword>
<name>A0A1B2J6C3_PICPA</name>
<organism evidence="16 17">
    <name type="scientific">Komagataella pastoris</name>
    <name type="common">Yeast</name>
    <name type="synonym">Pichia pastoris</name>
    <dbReference type="NCBI Taxonomy" id="4922"/>
    <lineage>
        <taxon>Eukaryota</taxon>
        <taxon>Fungi</taxon>
        <taxon>Dikarya</taxon>
        <taxon>Ascomycota</taxon>
        <taxon>Saccharomycotina</taxon>
        <taxon>Pichiomycetes</taxon>
        <taxon>Pichiales</taxon>
        <taxon>Pichiaceae</taxon>
        <taxon>Komagataella</taxon>
    </lineage>
</organism>
<evidence type="ECO:0000256" key="4">
    <source>
        <dbReference type="ARBA" id="ARBA00022664"/>
    </source>
</evidence>
<comment type="similarity">
    <text evidence="2 13">Belongs to the BBP/SF1 family.</text>
</comment>
<dbReference type="Gene3D" id="4.10.60.10">
    <property type="entry name" value="Zinc finger, CCHC-type"/>
    <property type="match status" value="1"/>
</dbReference>
<evidence type="ECO:0000256" key="6">
    <source>
        <dbReference type="ARBA" id="ARBA00022771"/>
    </source>
</evidence>
<keyword evidence="6 11" id="KW-0863">Zinc-finger</keyword>
<dbReference type="SMART" id="SM00322">
    <property type="entry name" value="KH"/>
    <property type="match status" value="1"/>
</dbReference>
<evidence type="ECO:0000256" key="8">
    <source>
        <dbReference type="ARBA" id="ARBA00022884"/>
    </source>
</evidence>
<dbReference type="PROSITE" id="PS50084">
    <property type="entry name" value="KH_TYPE_1"/>
    <property type="match status" value="1"/>
</dbReference>
<dbReference type="InterPro" id="IPR036875">
    <property type="entry name" value="Znf_CCHC_sf"/>
</dbReference>
<feature type="domain" description="CCHC-type" evidence="15">
    <location>
        <begin position="258"/>
        <end position="273"/>
    </location>
</feature>
<dbReference type="CDD" id="cd02395">
    <property type="entry name" value="KH-I_BBP"/>
    <property type="match status" value="1"/>
</dbReference>
<evidence type="ECO:0000313" key="17">
    <source>
        <dbReference type="Proteomes" id="UP000094565"/>
    </source>
</evidence>
<evidence type="ECO:0000259" key="15">
    <source>
        <dbReference type="PROSITE" id="PS50158"/>
    </source>
</evidence>
<dbReference type="InterPro" id="IPR047086">
    <property type="entry name" value="SF1-HH_sf"/>
</dbReference>
<dbReference type="InterPro" id="IPR036612">
    <property type="entry name" value="KH_dom_type_1_sf"/>
</dbReference>
<dbReference type="Proteomes" id="UP000094565">
    <property type="component" value="Chromosome 1"/>
</dbReference>
<sequence length="458" mass="50580">MEGQLVESTRGRPSDRRLGSKWGEVKNRVLTRIKYPTKIVGQLTPEQLDAFQLVFRIEEITQKLETHQVVPEEKLRSPSPTPVYNSNGKRINTIDIRYTEKLEKERHVLVERAMKTVPGFTAPINYKRPGKTSEKLYLPTKDYPDINFIGLLLGPRGNTLKKLQDESGAHIGIRGKGSVKTGRNNNAAGSHQSHMDDELHCLITSESQEKIKKAIVLCNEIIEKAIVSPEGQNDMKRGQLRELAVLNGTLRTTENRACTLCGDLGHLRHDCPKKQSFTQTVVCRNCGQTGHFARDCKFNGFENERVEDREIDQMMNDLNGDVPSYNIKTLTSSTEPGSIPIPQQDQINNLFQNPKKRPHLDDEPSESKRPSIKAPLGLTVSANPGSIHPLPFPPSAGNASFLPPPPPPMAGTSILRPPPPAITTKPPPPPPPAANTRKPPPPPPPSAPIAKPPPPPPQ</sequence>
<protein>
    <recommendedName>
        <fullName evidence="3 13">Branchpoint-bridging protein</fullName>
    </recommendedName>
</protein>
<dbReference type="PANTHER" id="PTHR11208:SF45">
    <property type="entry name" value="SPLICING FACTOR 1"/>
    <property type="match status" value="1"/>
</dbReference>
<evidence type="ECO:0000256" key="1">
    <source>
        <dbReference type="ARBA" id="ARBA00004123"/>
    </source>
</evidence>
<evidence type="ECO:0000313" key="16">
    <source>
        <dbReference type="EMBL" id="ANZ73531.1"/>
    </source>
</evidence>
<feature type="compositionally biased region" description="Basic and acidic residues" evidence="14">
    <location>
        <begin position="359"/>
        <end position="369"/>
    </location>
</feature>